<evidence type="ECO:0000313" key="4">
    <source>
        <dbReference type="Proteomes" id="UP000284333"/>
    </source>
</evidence>
<organism evidence="3 4">
    <name type="scientific">Rhodococcus spongiicola</name>
    <dbReference type="NCBI Taxonomy" id="2487352"/>
    <lineage>
        <taxon>Bacteria</taxon>
        <taxon>Bacillati</taxon>
        <taxon>Actinomycetota</taxon>
        <taxon>Actinomycetes</taxon>
        <taxon>Mycobacteriales</taxon>
        <taxon>Nocardiaceae</taxon>
        <taxon>Rhodococcus</taxon>
    </lineage>
</organism>
<keyword evidence="4" id="KW-1185">Reference proteome</keyword>
<name>A0A438B607_9NOCA</name>
<dbReference type="EMBL" id="RKLN01000001">
    <property type="protein sequence ID" value="RVW06349.1"/>
    <property type="molecule type" value="Genomic_DNA"/>
</dbReference>
<accession>A0A438B607</accession>
<comment type="caution">
    <text evidence="3">The sequence shown here is derived from an EMBL/GenBank/DDBJ whole genome shotgun (WGS) entry which is preliminary data.</text>
</comment>
<dbReference type="GO" id="GO:0006355">
    <property type="term" value="P:regulation of DNA-templated transcription"/>
    <property type="evidence" value="ECO:0007669"/>
    <property type="project" value="InterPro"/>
</dbReference>
<gene>
    <name evidence="3" type="ORF">EF834_02625</name>
</gene>
<dbReference type="CDD" id="cd21631">
    <property type="entry name" value="RHH_CopG_NikR-like"/>
    <property type="match status" value="1"/>
</dbReference>
<evidence type="ECO:0000313" key="3">
    <source>
        <dbReference type="EMBL" id="RVW06349.1"/>
    </source>
</evidence>
<dbReference type="InterPro" id="IPR002145">
    <property type="entry name" value="CopG"/>
</dbReference>
<proteinExistence type="predicted"/>
<dbReference type="Gene3D" id="1.10.1220.10">
    <property type="entry name" value="Met repressor-like"/>
    <property type="match status" value="1"/>
</dbReference>
<evidence type="ECO:0000256" key="1">
    <source>
        <dbReference type="SAM" id="MobiDB-lite"/>
    </source>
</evidence>
<evidence type="ECO:0000259" key="2">
    <source>
        <dbReference type="Pfam" id="PF01402"/>
    </source>
</evidence>
<dbReference type="OrthoDB" id="5193907at2"/>
<protein>
    <submittedName>
        <fullName evidence="3">Ribbon-helix-helix protein, CopG family</fullName>
    </submittedName>
</protein>
<dbReference type="Proteomes" id="UP000284333">
    <property type="component" value="Unassembled WGS sequence"/>
</dbReference>
<dbReference type="Pfam" id="PF01402">
    <property type="entry name" value="RHH_1"/>
    <property type="match status" value="1"/>
</dbReference>
<reference evidence="3 4" key="1">
    <citation type="submission" date="2018-11" db="EMBL/GenBank/DDBJ databases">
        <title>Rhodococcus spongicola sp. nov. and Rhodococcus xishaensis sp. nov. from marine sponges.</title>
        <authorList>
            <person name="Li L."/>
            <person name="Lin H.W."/>
        </authorList>
    </citation>
    <scope>NUCLEOTIDE SEQUENCE [LARGE SCALE GENOMIC DNA]</scope>
    <source>
        <strain evidence="3 4">LHW50502</strain>
    </source>
</reference>
<feature type="domain" description="Ribbon-helix-helix protein CopG" evidence="2">
    <location>
        <begin position="109"/>
        <end position="144"/>
    </location>
</feature>
<dbReference type="AlphaFoldDB" id="A0A438B607"/>
<dbReference type="SUPFAM" id="SSF47598">
    <property type="entry name" value="Ribbon-helix-helix"/>
    <property type="match status" value="1"/>
</dbReference>
<feature type="region of interest" description="Disordered" evidence="1">
    <location>
        <begin position="75"/>
        <end position="106"/>
    </location>
</feature>
<sequence length="195" mass="20802">MDLSPYVAAIRRDLAIAAEAGGDDARALAERLTAPLEPALRLALLGVLSDAAAEISRELAPRSVDLLLREHEPTFFVSPPAPESASDSPRGADLPPAPTSLVDDGPMTRINLRLPQPLKDRVEEAAEAAGVSVNSWLVRAAVAALEPRSAGRRNAERYLEADDGYPLRPAGTPEERLMRAIFGPDSPLTKPFDPA</sequence>
<dbReference type="InterPro" id="IPR010985">
    <property type="entry name" value="Ribbon_hlx_hlx"/>
</dbReference>
<dbReference type="InterPro" id="IPR013321">
    <property type="entry name" value="Arc_rbn_hlx_hlx"/>
</dbReference>